<name>A0ABR2ZBI6_9AGAR</name>
<evidence type="ECO:0000256" key="2">
    <source>
        <dbReference type="SAM" id="SignalP"/>
    </source>
</evidence>
<evidence type="ECO:0000313" key="4">
    <source>
        <dbReference type="EMBL" id="KAL0057837.1"/>
    </source>
</evidence>
<reference evidence="4 5" key="1">
    <citation type="submission" date="2024-05" db="EMBL/GenBank/DDBJ databases">
        <title>A draft genome resource for the thread blight pathogen Marasmius tenuissimus strain MS-2.</title>
        <authorList>
            <person name="Yulfo-Soto G.E."/>
            <person name="Baruah I.K."/>
            <person name="Amoako-Attah I."/>
            <person name="Bukari Y."/>
            <person name="Meinhardt L.W."/>
            <person name="Bailey B.A."/>
            <person name="Cohen S.P."/>
        </authorList>
    </citation>
    <scope>NUCLEOTIDE SEQUENCE [LARGE SCALE GENOMIC DNA]</scope>
    <source>
        <strain evidence="4 5">MS-2</strain>
    </source>
</reference>
<dbReference type="EMBL" id="JBBXMP010000786">
    <property type="protein sequence ID" value="KAL0056958.1"/>
    <property type="molecule type" value="Genomic_DNA"/>
</dbReference>
<comment type="caution">
    <text evidence="4">The sequence shown here is derived from an EMBL/GenBank/DDBJ whole genome shotgun (WGS) entry which is preliminary data.</text>
</comment>
<proteinExistence type="predicted"/>
<feature type="region of interest" description="Disordered" evidence="1">
    <location>
        <begin position="178"/>
        <end position="202"/>
    </location>
</feature>
<keyword evidence="5" id="KW-1185">Reference proteome</keyword>
<protein>
    <recommendedName>
        <fullName evidence="6">Biotrophy-associated secreted protein 2</fullName>
    </recommendedName>
</protein>
<evidence type="ECO:0000313" key="3">
    <source>
        <dbReference type="EMBL" id="KAL0056958.1"/>
    </source>
</evidence>
<evidence type="ECO:0000256" key="1">
    <source>
        <dbReference type="SAM" id="MobiDB-lite"/>
    </source>
</evidence>
<feature type="signal peptide" evidence="2">
    <location>
        <begin position="1"/>
        <end position="18"/>
    </location>
</feature>
<gene>
    <name evidence="4" type="ORF">AAF712_015509</name>
    <name evidence="3" type="ORF">AAF712_016426</name>
</gene>
<feature type="chain" id="PRO_5045031695" description="Biotrophy-associated secreted protein 2" evidence="2">
    <location>
        <begin position="19"/>
        <end position="266"/>
    </location>
</feature>
<evidence type="ECO:0000313" key="5">
    <source>
        <dbReference type="Proteomes" id="UP001437256"/>
    </source>
</evidence>
<organism evidence="4 5">
    <name type="scientific">Marasmius tenuissimus</name>
    <dbReference type="NCBI Taxonomy" id="585030"/>
    <lineage>
        <taxon>Eukaryota</taxon>
        <taxon>Fungi</taxon>
        <taxon>Dikarya</taxon>
        <taxon>Basidiomycota</taxon>
        <taxon>Agaricomycotina</taxon>
        <taxon>Agaricomycetes</taxon>
        <taxon>Agaricomycetidae</taxon>
        <taxon>Agaricales</taxon>
        <taxon>Marasmiineae</taxon>
        <taxon>Marasmiaceae</taxon>
        <taxon>Marasmius</taxon>
    </lineage>
</organism>
<evidence type="ECO:0008006" key="6">
    <source>
        <dbReference type="Google" id="ProtNLM"/>
    </source>
</evidence>
<sequence length="266" mass="25616">MAKFAVILALLSVNLVSAAFIPRQAAGTQFITGPCSVDADCASGCCAFNSGKCAGAIIALTRDGGCGRGDAQSNARAAAVLRGNCPGTNLKREVLDEIESRYGLETRSPLSPDPNGAKNLGNGKGGQFITGQCLSNADCASGCCAKLDSIGICSGPLAADQQGKQGCGFSAAPGGGAPVNNGGNNGGAAPPPPPPAGAGGAATSGNGDIGAGCGKDSDCKSACCGFTSGKCALAKSALGSDGGCGKGEGAPNTKAENIIKGNAPIC</sequence>
<dbReference type="Proteomes" id="UP001437256">
    <property type="component" value="Unassembled WGS sequence"/>
</dbReference>
<accession>A0ABR2ZBI6</accession>
<dbReference type="EMBL" id="JBBXMP010000424">
    <property type="protein sequence ID" value="KAL0057837.1"/>
    <property type="molecule type" value="Genomic_DNA"/>
</dbReference>
<keyword evidence="2" id="KW-0732">Signal</keyword>